<name>A0A645ERH4_9ZZZZ</name>
<sequence length="246" mass="26513">MLENTQSLNTNAQESETKFRRAYVTGSVAGVGVTAGRYNYTVGNGFVFDDHIDAIQLDFGKVLKASLAMGRPVDADTYAGTNQDGYIATLGYKVGATDLAAGYYNFKNYSADGDREIWTAGATADIAKNVSLLGEYLKSNDENTAGDDDGYVVGLSYKGASASDKGSFGLWTKYYDQSSTTYFGASHTTDAWHGTLDSNGGFKGYAVAANYTFAKNIVGTVEYYDLDSKTGDYTTKTLWSDVTFSF</sequence>
<gene>
    <name evidence="1" type="ORF">SDC9_151866</name>
</gene>
<dbReference type="EMBL" id="VSSQ01050538">
    <property type="protein sequence ID" value="MPN04621.1"/>
    <property type="molecule type" value="Genomic_DNA"/>
</dbReference>
<proteinExistence type="predicted"/>
<comment type="caution">
    <text evidence="1">The sequence shown here is derived from an EMBL/GenBank/DDBJ whole genome shotgun (WGS) entry which is preliminary data.</text>
</comment>
<organism evidence="1">
    <name type="scientific">bioreactor metagenome</name>
    <dbReference type="NCBI Taxonomy" id="1076179"/>
    <lineage>
        <taxon>unclassified sequences</taxon>
        <taxon>metagenomes</taxon>
        <taxon>ecological metagenomes</taxon>
    </lineage>
</organism>
<dbReference type="GO" id="GO:0016020">
    <property type="term" value="C:membrane"/>
    <property type="evidence" value="ECO:0007669"/>
    <property type="project" value="InterPro"/>
</dbReference>
<dbReference type="InterPro" id="IPR023614">
    <property type="entry name" value="Porin_dom_sf"/>
</dbReference>
<reference evidence="1" key="1">
    <citation type="submission" date="2019-08" db="EMBL/GenBank/DDBJ databases">
        <authorList>
            <person name="Kucharzyk K."/>
            <person name="Murdoch R.W."/>
            <person name="Higgins S."/>
            <person name="Loffler F."/>
        </authorList>
    </citation>
    <scope>NUCLEOTIDE SEQUENCE</scope>
</reference>
<protein>
    <recommendedName>
        <fullName evidence="2">Porin domain-containing protein</fullName>
    </recommendedName>
</protein>
<accession>A0A645ERH4</accession>
<evidence type="ECO:0000313" key="1">
    <source>
        <dbReference type="EMBL" id="MPN04621.1"/>
    </source>
</evidence>
<dbReference type="GO" id="GO:0015288">
    <property type="term" value="F:porin activity"/>
    <property type="evidence" value="ECO:0007669"/>
    <property type="project" value="InterPro"/>
</dbReference>
<dbReference type="AlphaFoldDB" id="A0A645ERH4"/>
<evidence type="ECO:0008006" key="2">
    <source>
        <dbReference type="Google" id="ProtNLM"/>
    </source>
</evidence>
<dbReference type="SUPFAM" id="SSF56935">
    <property type="entry name" value="Porins"/>
    <property type="match status" value="1"/>
</dbReference>
<dbReference type="Gene3D" id="2.40.160.10">
    <property type="entry name" value="Porin"/>
    <property type="match status" value="1"/>
</dbReference>